<sequence length="153" mass="17191">MQQVITGWTTDDEGDWVALLACGHRRHVRHRPPLFPAPWVLDEIGRSDHVGQPIDCGRCRQGILPPLTDETATLTWIDARATDVEWVMGGRTNHWELVVVAEGRVHLELTFADGDTTTWWLEGGMQRALPVGCAYRLRTATHASVLLARFDQS</sequence>
<organism evidence="1 2">
    <name type="scientific">Acidimicrobium ferrooxidans (strain DSM 10331 / JCM 15462 / NBRC 103882 / ICP)</name>
    <dbReference type="NCBI Taxonomy" id="525909"/>
    <lineage>
        <taxon>Bacteria</taxon>
        <taxon>Bacillati</taxon>
        <taxon>Actinomycetota</taxon>
        <taxon>Acidimicrobiia</taxon>
        <taxon>Acidimicrobiales</taxon>
        <taxon>Acidimicrobiaceae</taxon>
        <taxon>Acidimicrobium</taxon>
    </lineage>
</organism>
<dbReference type="RefSeq" id="WP_015798494.1">
    <property type="nucleotide sequence ID" value="NC_013124.1"/>
</dbReference>
<dbReference type="Proteomes" id="UP000000771">
    <property type="component" value="Chromosome"/>
</dbReference>
<keyword evidence="2" id="KW-1185">Reference proteome</keyword>
<protein>
    <recommendedName>
        <fullName evidence="3">DUF3565 domain-containing protein</fullName>
    </recommendedName>
</protein>
<dbReference type="eggNOG" id="COG3615">
    <property type="taxonomic scope" value="Bacteria"/>
</dbReference>
<dbReference type="HOGENOM" id="CLU_1709296_0_0_11"/>
<evidence type="ECO:0000313" key="2">
    <source>
        <dbReference type="Proteomes" id="UP000000771"/>
    </source>
</evidence>
<evidence type="ECO:0000313" key="1">
    <source>
        <dbReference type="EMBL" id="ACU54008.1"/>
    </source>
</evidence>
<dbReference type="KEGG" id="afo:Afer_1073"/>
<proteinExistence type="predicted"/>
<dbReference type="EMBL" id="CP001631">
    <property type="protein sequence ID" value="ACU54008.1"/>
    <property type="molecule type" value="Genomic_DNA"/>
</dbReference>
<accession>C7LZ50</accession>
<name>C7LZ50_ACIFD</name>
<dbReference type="OrthoDB" id="9801656at2"/>
<dbReference type="InterPro" id="IPR021948">
    <property type="entry name" value="DUF3565"/>
</dbReference>
<reference evidence="1 2" key="1">
    <citation type="journal article" date="2009" name="Stand. Genomic Sci.">
        <title>Complete genome sequence of Acidimicrobium ferrooxidans type strain (ICP).</title>
        <authorList>
            <person name="Clum A."/>
            <person name="Nolan M."/>
            <person name="Lang E."/>
            <person name="Glavina Del Rio T."/>
            <person name="Tice H."/>
            <person name="Copeland A."/>
            <person name="Cheng J.F."/>
            <person name="Lucas S."/>
            <person name="Chen F."/>
            <person name="Bruce D."/>
            <person name="Goodwin L."/>
            <person name="Pitluck S."/>
            <person name="Ivanova N."/>
            <person name="Mavrommatis K."/>
            <person name="Mikhailova N."/>
            <person name="Pati A."/>
            <person name="Chen A."/>
            <person name="Palaniappan K."/>
            <person name="Goker M."/>
            <person name="Spring S."/>
            <person name="Land M."/>
            <person name="Hauser L."/>
            <person name="Chang Y.J."/>
            <person name="Jeffries C.C."/>
            <person name="Chain P."/>
            <person name="Bristow J."/>
            <person name="Eisen J.A."/>
            <person name="Markowitz V."/>
            <person name="Hugenholtz P."/>
            <person name="Kyrpides N.C."/>
            <person name="Klenk H.P."/>
            <person name="Lapidus A."/>
        </authorList>
    </citation>
    <scope>NUCLEOTIDE SEQUENCE [LARGE SCALE GENOMIC DNA]</scope>
    <source>
        <strain evidence="2">DSM 10331 / JCM 15462 / NBRC 103882 / ICP</strain>
    </source>
</reference>
<gene>
    <name evidence="1" type="ordered locus">Afer_1073</name>
</gene>
<dbReference type="Pfam" id="PF12088">
    <property type="entry name" value="DUF3565"/>
    <property type="match status" value="1"/>
</dbReference>
<dbReference type="STRING" id="525909.Afer_1073"/>
<evidence type="ECO:0008006" key="3">
    <source>
        <dbReference type="Google" id="ProtNLM"/>
    </source>
</evidence>
<dbReference type="AlphaFoldDB" id="C7LZ50"/>